<dbReference type="GO" id="GO:0003682">
    <property type="term" value="F:chromatin binding"/>
    <property type="evidence" value="ECO:0007669"/>
    <property type="project" value="InterPro"/>
</dbReference>
<dbReference type="PANTHER" id="PTHR10629:SF52">
    <property type="entry name" value="DNA (CYTOSINE-5)-METHYLTRANSFERASE 1"/>
    <property type="match status" value="1"/>
</dbReference>
<dbReference type="Pfam" id="PF12047">
    <property type="entry name" value="DNMT1-RFD"/>
    <property type="match status" value="1"/>
</dbReference>
<keyword evidence="4 8" id="KW-0949">S-adenosyl-L-methionine</keyword>
<dbReference type="Proteomes" id="UP000076738">
    <property type="component" value="Unassembled WGS sequence"/>
</dbReference>
<dbReference type="GO" id="GO:0005634">
    <property type="term" value="C:nucleus"/>
    <property type="evidence" value="ECO:0007669"/>
    <property type="project" value="UniProtKB-SubCell"/>
</dbReference>
<evidence type="ECO:0000256" key="4">
    <source>
        <dbReference type="ARBA" id="ARBA00022691"/>
    </source>
</evidence>
<sequence length="1047" mass="117303">MTTSRKRRLSDDSQVHFRVGIRDIRGTSVVSNLSTSLAGLSVEPDPPPSLQGDAEYSRRAHKRSKTNRFILPKDCVTESEDLVLDGEEADEPDGQADEDSSLPIRRLDDFVIFDEANQGEMSPLSSLEEPDTDLRVYGIIKPMFVGEEGYADSDDESDPAGVEERLEFASTAIFLYYLEPNPLNPLVWLKTQYSWLVLDRPALEYRAHYYGFWETRYLCRLALLSTRVALEHFDIELSEIPQTESGGAVNLCGKIFSQQKVLRAIPGNEDVVQDILLDAVEGGWENAGAVISQLYPRKGRAGFSKQRSKHHNFDLSGTRVRSHPRTAGAGQHFRPFFTPSVEKLASLLGLLGPAHGAASTALDKSNERSLLERLEDSIENAANGEQDGVWGLDDASDGDRVPLSAPSYHPFDFAYFRGKKRQEGSQPFRVGQIREFRGSEQGQRVIVQLFDRFDNLNGLLDEDFQEPKDSCHLYASRVLYTMPTAELRGRCVVRHYEELQHDARNLYPRNDEFYVKYLCRAEGLTGALTKDSFVLLQPSDLTQCTDAQCKETRSSWNEVPTEPLSCLELFHGAGALSLGLEQAGCITTKWAIDANPNAHMTLRANFPDVAAILQDTNAALRRAIDLAEGRHPPPLFQMGSRSVQCPELPRRGEVEIIIGGPPCQGFSRLNSFATATDIRNSLVGNALSYVDFYKPRFVLLENVEALLNMHSTVREDGEEDVKHVENAFAKLIVCFLVERGYQVRFKVLQAAQYGAPQMRNRIIFLAALKGETLPDFPLPTHTWRSRTSRARDLDGGAPHPYVTVEDAISDLPPFHWDWDERGLRRPDPDLPRPQELRVPALTKNRKRETCGYTDATEYPGPPKTAYQRSIRHACQEIEYHVTTTQGVKCTEIVCNIPPPQPELGIPEGLDWRALCMALAPPEVAHPHGRLVGDTNINADAKYARVYACRPAQTVVTTISAGGRMTRILHYSQYRLLTARENARLQGFPDTFKFVSRKNDLLDIYRLIGNAVPVPLVYQLGLELNKALTRKGLDGAGAIQEREESLEL</sequence>
<dbReference type="InterPro" id="IPR029063">
    <property type="entry name" value="SAM-dependent_MTases_sf"/>
</dbReference>
<accession>A0A167R1C4</accession>
<dbReference type="NCBIfam" id="TIGR00675">
    <property type="entry name" value="dcm"/>
    <property type="match status" value="1"/>
</dbReference>
<dbReference type="EMBL" id="KV417269">
    <property type="protein sequence ID" value="KZP00453.1"/>
    <property type="molecule type" value="Genomic_DNA"/>
</dbReference>
<dbReference type="Pfam" id="PF00145">
    <property type="entry name" value="DNA_methylase"/>
    <property type="match status" value="1"/>
</dbReference>
<dbReference type="Pfam" id="PF01426">
    <property type="entry name" value="BAH"/>
    <property type="match status" value="1"/>
</dbReference>
<evidence type="ECO:0000256" key="11">
    <source>
        <dbReference type="SAM" id="MobiDB-lite"/>
    </source>
</evidence>
<dbReference type="GO" id="GO:0044027">
    <property type="term" value="P:negative regulation of gene expression via chromosomal CpG island methylation"/>
    <property type="evidence" value="ECO:0007669"/>
    <property type="project" value="TreeGrafter"/>
</dbReference>
<dbReference type="GO" id="GO:0003677">
    <property type="term" value="F:DNA binding"/>
    <property type="evidence" value="ECO:0007669"/>
    <property type="project" value="UniProtKB-KW"/>
</dbReference>
<comment type="similarity">
    <text evidence="8 9">Belongs to the class I-like SAM-binding methyltransferase superfamily. C5-methyltransferase family.</text>
</comment>
<dbReference type="PROSITE" id="PS00094">
    <property type="entry name" value="C5_MTASE_1"/>
    <property type="match status" value="1"/>
</dbReference>
<comment type="subcellular location">
    <subcellularLocation>
        <location evidence="1">Nucleus</location>
    </subcellularLocation>
</comment>
<evidence type="ECO:0000256" key="8">
    <source>
        <dbReference type="PROSITE-ProRule" id="PRU01016"/>
    </source>
</evidence>
<dbReference type="InterPro" id="IPR031303">
    <property type="entry name" value="C5_meth_CS"/>
</dbReference>
<evidence type="ECO:0000256" key="7">
    <source>
        <dbReference type="ARBA" id="ARBA00023242"/>
    </source>
</evidence>
<evidence type="ECO:0000256" key="5">
    <source>
        <dbReference type="ARBA" id="ARBA00022737"/>
    </source>
</evidence>
<comment type="catalytic activity">
    <reaction evidence="10">
        <text>a 2'-deoxycytidine in DNA + S-adenosyl-L-methionine = a 5-methyl-2'-deoxycytidine in DNA + S-adenosyl-L-homocysteine + H(+)</text>
        <dbReference type="Rhea" id="RHEA:13681"/>
        <dbReference type="Rhea" id="RHEA-COMP:11369"/>
        <dbReference type="Rhea" id="RHEA-COMP:11370"/>
        <dbReference type="ChEBI" id="CHEBI:15378"/>
        <dbReference type="ChEBI" id="CHEBI:57856"/>
        <dbReference type="ChEBI" id="CHEBI:59789"/>
        <dbReference type="ChEBI" id="CHEBI:85452"/>
        <dbReference type="ChEBI" id="CHEBI:85454"/>
        <dbReference type="EC" id="2.1.1.37"/>
    </reaction>
</comment>
<keyword evidence="6" id="KW-0238">DNA-binding</keyword>
<keyword evidence="3 8" id="KW-0808">Transferase</keyword>
<evidence type="ECO:0000256" key="2">
    <source>
        <dbReference type="ARBA" id="ARBA00022603"/>
    </source>
</evidence>
<evidence type="ECO:0000256" key="6">
    <source>
        <dbReference type="ARBA" id="ARBA00023125"/>
    </source>
</evidence>
<dbReference type="STRING" id="1330018.A0A167R1C4"/>
<keyword evidence="7" id="KW-0539">Nucleus</keyword>
<feature type="active site" evidence="8">
    <location>
        <position position="663"/>
    </location>
</feature>
<feature type="region of interest" description="Disordered" evidence="11">
    <location>
        <begin position="37"/>
        <end position="63"/>
    </location>
</feature>
<dbReference type="EC" id="2.1.1.37" evidence="10"/>
<dbReference type="InterPro" id="IPR050390">
    <property type="entry name" value="C5-Methyltransferase"/>
</dbReference>
<protein>
    <recommendedName>
        <fullName evidence="10">Cytosine-specific methyltransferase</fullName>
        <ecNumber evidence="10">2.1.1.37</ecNumber>
    </recommendedName>
</protein>
<organism evidence="13 14">
    <name type="scientific">Calocera viscosa (strain TUFC12733)</name>
    <dbReference type="NCBI Taxonomy" id="1330018"/>
    <lineage>
        <taxon>Eukaryota</taxon>
        <taxon>Fungi</taxon>
        <taxon>Dikarya</taxon>
        <taxon>Basidiomycota</taxon>
        <taxon>Agaricomycotina</taxon>
        <taxon>Dacrymycetes</taxon>
        <taxon>Dacrymycetales</taxon>
        <taxon>Dacrymycetaceae</taxon>
        <taxon>Calocera</taxon>
    </lineage>
</organism>
<evidence type="ECO:0000313" key="14">
    <source>
        <dbReference type="Proteomes" id="UP000076738"/>
    </source>
</evidence>
<dbReference type="InterPro" id="IPR001025">
    <property type="entry name" value="BAH_dom"/>
</dbReference>
<dbReference type="OrthoDB" id="5376140at2759"/>
<dbReference type="Gene3D" id="2.30.30.490">
    <property type="match status" value="1"/>
</dbReference>
<evidence type="ECO:0000313" key="13">
    <source>
        <dbReference type="EMBL" id="KZP00453.1"/>
    </source>
</evidence>
<keyword evidence="5" id="KW-0677">Repeat</keyword>
<evidence type="ECO:0000259" key="12">
    <source>
        <dbReference type="PROSITE" id="PS51038"/>
    </source>
</evidence>
<evidence type="ECO:0000256" key="10">
    <source>
        <dbReference type="RuleBase" id="RU000417"/>
    </source>
</evidence>
<dbReference type="SUPFAM" id="SSF53335">
    <property type="entry name" value="S-adenosyl-L-methionine-dependent methyltransferases"/>
    <property type="match status" value="1"/>
</dbReference>
<dbReference type="Gene3D" id="3.90.120.10">
    <property type="entry name" value="DNA Methylase, subunit A, domain 2"/>
    <property type="match status" value="1"/>
</dbReference>
<feature type="domain" description="BAH" evidence="12">
    <location>
        <begin position="406"/>
        <end position="530"/>
    </location>
</feature>
<dbReference type="PROSITE" id="PS51038">
    <property type="entry name" value="BAH"/>
    <property type="match status" value="1"/>
</dbReference>
<dbReference type="PROSITE" id="PS51679">
    <property type="entry name" value="SAM_MT_C5"/>
    <property type="match status" value="1"/>
</dbReference>
<dbReference type="InterPro" id="IPR043151">
    <property type="entry name" value="BAH_sf"/>
</dbReference>
<name>A0A167R1C4_CALVF</name>
<evidence type="ECO:0000256" key="3">
    <source>
        <dbReference type="ARBA" id="ARBA00022679"/>
    </source>
</evidence>
<dbReference type="GO" id="GO:0003886">
    <property type="term" value="F:DNA (cytosine-5-)-methyltransferase activity"/>
    <property type="evidence" value="ECO:0007669"/>
    <property type="project" value="UniProtKB-EC"/>
</dbReference>
<dbReference type="PRINTS" id="PR00105">
    <property type="entry name" value="C5METTRFRASE"/>
</dbReference>
<evidence type="ECO:0000256" key="1">
    <source>
        <dbReference type="ARBA" id="ARBA00004123"/>
    </source>
</evidence>
<reference evidence="13 14" key="1">
    <citation type="journal article" date="2016" name="Mol. Biol. Evol.">
        <title>Comparative Genomics of Early-Diverging Mushroom-Forming Fungi Provides Insights into the Origins of Lignocellulose Decay Capabilities.</title>
        <authorList>
            <person name="Nagy L.G."/>
            <person name="Riley R."/>
            <person name="Tritt A."/>
            <person name="Adam C."/>
            <person name="Daum C."/>
            <person name="Floudas D."/>
            <person name="Sun H."/>
            <person name="Yadav J.S."/>
            <person name="Pangilinan J."/>
            <person name="Larsson K.H."/>
            <person name="Matsuura K."/>
            <person name="Barry K."/>
            <person name="Labutti K."/>
            <person name="Kuo R."/>
            <person name="Ohm R.A."/>
            <person name="Bhattacharya S.S."/>
            <person name="Shirouzu T."/>
            <person name="Yoshinaga Y."/>
            <person name="Martin F.M."/>
            <person name="Grigoriev I.V."/>
            <person name="Hibbett D.S."/>
        </authorList>
    </citation>
    <scope>NUCLEOTIDE SEQUENCE [LARGE SCALE GENOMIC DNA]</scope>
    <source>
        <strain evidence="13 14">TUFC12733</strain>
    </source>
</reference>
<gene>
    <name evidence="13" type="ORF">CALVIDRAFT_276085</name>
</gene>
<dbReference type="InterPro" id="IPR001525">
    <property type="entry name" value="C5_MeTfrase"/>
</dbReference>
<keyword evidence="2 8" id="KW-0489">Methyltransferase</keyword>
<dbReference type="GO" id="GO:0032259">
    <property type="term" value="P:methylation"/>
    <property type="evidence" value="ECO:0007669"/>
    <property type="project" value="UniProtKB-KW"/>
</dbReference>
<keyword evidence="14" id="KW-1185">Reference proteome</keyword>
<dbReference type="InterPro" id="IPR022702">
    <property type="entry name" value="Cytosine_MeTrfase1_RFD"/>
</dbReference>
<dbReference type="InterPro" id="IPR018117">
    <property type="entry name" value="C5_DNA_meth_AS"/>
</dbReference>
<dbReference type="PROSITE" id="PS00095">
    <property type="entry name" value="C5_MTASE_2"/>
    <property type="match status" value="1"/>
</dbReference>
<evidence type="ECO:0000256" key="9">
    <source>
        <dbReference type="RuleBase" id="RU000416"/>
    </source>
</evidence>
<dbReference type="AlphaFoldDB" id="A0A167R1C4"/>
<dbReference type="PANTHER" id="PTHR10629">
    <property type="entry name" value="CYTOSINE-SPECIFIC METHYLTRANSFERASE"/>
    <property type="match status" value="1"/>
</dbReference>
<proteinExistence type="inferred from homology"/>
<dbReference type="Gene3D" id="3.40.50.150">
    <property type="entry name" value="Vaccinia Virus protein VP39"/>
    <property type="match status" value="1"/>
</dbReference>
<dbReference type="SMART" id="SM00439">
    <property type="entry name" value="BAH"/>
    <property type="match status" value="1"/>
</dbReference>